<evidence type="ECO:0000313" key="8">
    <source>
        <dbReference type="EMBL" id="GEK95112.1"/>
    </source>
</evidence>
<evidence type="ECO:0000256" key="6">
    <source>
        <dbReference type="ARBA" id="ARBA00023136"/>
    </source>
</evidence>
<dbReference type="InterPro" id="IPR022791">
    <property type="entry name" value="L-PG_synthase/AglD"/>
</dbReference>
<dbReference type="PANTHER" id="PTHR34697">
    <property type="entry name" value="PHOSPHATIDYLGLYCEROL LYSYLTRANSFERASE"/>
    <property type="match status" value="1"/>
</dbReference>
<keyword evidence="2" id="KW-1003">Cell membrane</keyword>
<evidence type="ECO:0000256" key="2">
    <source>
        <dbReference type="ARBA" id="ARBA00022475"/>
    </source>
</evidence>
<keyword evidence="3" id="KW-0808">Transferase</keyword>
<feature type="transmembrane region" description="Helical" evidence="7">
    <location>
        <begin position="178"/>
        <end position="203"/>
    </location>
</feature>
<organism evidence="8 9">
    <name type="scientific">Gluconobacter kanchanaburiensis NBRC 103587</name>
    <dbReference type="NCBI Taxonomy" id="1307948"/>
    <lineage>
        <taxon>Bacteria</taxon>
        <taxon>Pseudomonadati</taxon>
        <taxon>Pseudomonadota</taxon>
        <taxon>Alphaproteobacteria</taxon>
        <taxon>Acetobacterales</taxon>
        <taxon>Acetobacteraceae</taxon>
        <taxon>Gluconobacter</taxon>
    </lineage>
</organism>
<dbReference type="RefSeq" id="WP_228119704.1">
    <property type="nucleotide sequence ID" value="NZ_BARK01000019.1"/>
</dbReference>
<evidence type="ECO:0008006" key="10">
    <source>
        <dbReference type="Google" id="ProtNLM"/>
    </source>
</evidence>
<dbReference type="Proteomes" id="UP000321079">
    <property type="component" value="Unassembled WGS sequence"/>
</dbReference>
<keyword evidence="9" id="KW-1185">Reference proteome</keyword>
<sequence length="725" mass="78828">MGMPVDYRPFDNIPENRGEGMLEEDGKAMSSASSELCDSVTIGPADVVCTEGPESKNHWQALLSRAPALVGLVLLVAAVFVIWRELRHLSLHDITESLSAIPGTALLAGGAATLLSYFILSFYDRLACLHVRADVPYRRSAFAAFCSYVLSHNLGCAAISGAAVRFRLYRSWGVAPGAIAQIIAFCSATYLLGTMALIGGILLIEPHAVPILSHLPEFLLRFVGLGLWGVLLAYVLVSRVRRHVRIWKYEIELPGPGIAVAQIVVSSADMAATALIAYCVLPPLPPEAHFGFGTFLAIYLASYTAGLVASVPGGLGVFDGAMLLALQAYLPTSQIMGAILVFRLFYYIVPLLLAGLMFAGHELFLRGEQALVSAGQTPRRIRPSQVIRESEADFSVGVATSVQAVAGIFLLLYALVAHLPTFQSPLGAAVSQIADLLLTLNGVGLVALSWGLSQRVALAWKFSVGMLGLAVFLLILRHAVWEGPVVILLVMLLLLPFRNCYYRRAHLLVAPFTPSMLAPLSLWGLGLVGVGWVALQRHLGPIWWRSMIYDAHTAVGRWFLGFSALCGFYVLWHGMRRTRIRFEAWTAENACHYHSLAHALPQLGARRPTGLLLDEAGRAAIPFLRTGQFIIGLGDPAGSERNCVAAIWRLRDLALQEGCKLAFIQVGQSLMAVYNDLGLTVCSDRTTGTVCCFSEDYRMLRAYLKGEERLARRRQPQSMSGVISS</sequence>
<comment type="subcellular location">
    <subcellularLocation>
        <location evidence="1">Cell membrane</location>
        <topology evidence="1">Multi-pass membrane protein</topology>
    </subcellularLocation>
</comment>
<name>A0A511B5X5_9PROT</name>
<feature type="transmembrane region" description="Helical" evidence="7">
    <location>
        <begin position="555"/>
        <end position="572"/>
    </location>
</feature>
<feature type="transmembrane region" description="Helical" evidence="7">
    <location>
        <begin position="66"/>
        <end position="86"/>
    </location>
</feature>
<proteinExistence type="predicted"/>
<protein>
    <recommendedName>
        <fullName evidence="10">Phosphatidylglycerol lysyltransferase C-terminal domain-containing protein</fullName>
    </recommendedName>
</protein>
<reference evidence="8 9" key="1">
    <citation type="submission" date="2019-07" db="EMBL/GenBank/DDBJ databases">
        <title>Whole genome shotgun sequence of Gluconobacter kanchanaburiensis NBRC 103587.</title>
        <authorList>
            <person name="Hosoyama A."/>
            <person name="Uohara A."/>
            <person name="Ohji S."/>
            <person name="Ichikawa N."/>
        </authorList>
    </citation>
    <scope>NUCLEOTIDE SEQUENCE [LARGE SCALE GENOMIC DNA]</scope>
    <source>
        <strain evidence="8 9">NBRC 103587</strain>
    </source>
</reference>
<feature type="transmembrane region" description="Helical" evidence="7">
    <location>
        <begin position="218"/>
        <end position="237"/>
    </location>
</feature>
<evidence type="ECO:0000256" key="7">
    <source>
        <dbReference type="SAM" id="Phobius"/>
    </source>
</evidence>
<keyword evidence="4 7" id="KW-0812">Transmembrane</keyword>
<feature type="transmembrane region" description="Helical" evidence="7">
    <location>
        <begin position="98"/>
        <end position="120"/>
    </location>
</feature>
<feature type="transmembrane region" description="Helical" evidence="7">
    <location>
        <begin position="507"/>
        <end position="535"/>
    </location>
</feature>
<accession>A0A511B5X5</accession>
<dbReference type="GO" id="GO:0016755">
    <property type="term" value="F:aminoacyltransferase activity"/>
    <property type="evidence" value="ECO:0007669"/>
    <property type="project" value="TreeGrafter"/>
</dbReference>
<dbReference type="GO" id="GO:0005886">
    <property type="term" value="C:plasma membrane"/>
    <property type="evidence" value="ECO:0007669"/>
    <property type="project" value="UniProtKB-SubCell"/>
</dbReference>
<dbReference type="Pfam" id="PF03706">
    <property type="entry name" value="LPG_synthase_TM"/>
    <property type="match status" value="1"/>
</dbReference>
<feature type="transmembrane region" description="Helical" evidence="7">
    <location>
        <begin position="258"/>
        <end position="278"/>
    </location>
</feature>
<dbReference type="EMBL" id="BJVA01000001">
    <property type="protein sequence ID" value="GEK95112.1"/>
    <property type="molecule type" value="Genomic_DNA"/>
</dbReference>
<dbReference type="InterPro" id="IPR051211">
    <property type="entry name" value="PG_lysyltransferase"/>
</dbReference>
<evidence type="ECO:0000313" key="9">
    <source>
        <dbReference type="Proteomes" id="UP000321079"/>
    </source>
</evidence>
<evidence type="ECO:0000256" key="4">
    <source>
        <dbReference type="ARBA" id="ARBA00022692"/>
    </source>
</evidence>
<evidence type="ECO:0000256" key="5">
    <source>
        <dbReference type="ARBA" id="ARBA00022989"/>
    </source>
</evidence>
<feature type="transmembrane region" description="Helical" evidence="7">
    <location>
        <begin position="338"/>
        <end position="359"/>
    </location>
</feature>
<feature type="transmembrane region" description="Helical" evidence="7">
    <location>
        <begin position="462"/>
        <end position="495"/>
    </location>
</feature>
<dbReference type="GO" id="GO:0055091">
    <property type="term" value="P:phospholipid homeostasis"/>
    <property type="evidence" value="ECO:0007669"/>
    <property type="project" value="TreeGrafter"/>
</dbReference>
<dbReference type="PANTHER" id="PTHR34697:SF2">
    <property type="entry name" value="PHOSPHATIDYLGLYCEROL LYSYLTRANSFERASE"/>
    <property type="match status" value="1"/>
</dbReference>
<feature type="transmembrane region" description="Helical" evidence="7">
    <location>
        <begin position="298"/>
        <end position="326"/>
    </location>
</feature>
<evidence type="ECO:0000256" key="1">
    <source>
        <dbReference type="ARBA" id="ARBA00004651"/>
    </source>
</evidence>
<comment type="caution">
    <text evidence="8">The sequence shown here is derived from an EMBL/GenBank/DDBJ whole genome shotgun (WGS) entry which is preliminary data.</text>
</comment>
<keyword evidence="5 7" id="KW-1133">Transmembrane helix</keyword>
<feature type="transmembrane region" description="Helical" evidence="7">
    <location>
        <begin position="428"/>
        <end position="450"/>
    </location>
</feature>
<feature type="transmembrane region" description="Helical" evidence="7">
    <location>
        <begin position="394"/>
        <end position="416"/>
    </location>
</feature>
<keyword evidence="6 7" id="KW-0472">Membrane</keyword>
<gene>
    <name evidence="8" type="ORF">GKA01_03090</name>
</gene>
<evidence type="ECO:0000256" key="3">
    <source>
        <dbReference type="ARBA" id="ARBA00022679"/>
    </source>
</evidence>
<dbReference type="AlphaFoldDB" id="A0A511B5X5"/>